<protein>
    <submittedName>
        <fullName evidence="1">Uncharacterized protein</fullName>
    </submittedName>
</protein>
<dbReference type="OrthoDB" id="528704at2759"/>
<dbReference type="GO" id="GO:0051131">
    <property type="term" value="P:chaperone-mediated protein complex assembly"/>
    <property type="evidence" value="ECO:0007669"/>
    <property type="project" value="TreeGrafter"/>
</dbReference>
<dbReference type="EnsemblMetazoa" id="G12176.1">
    <property type="protein sequence ID" value="G12176.1:cds"/>
    <property type="gene ID" value="G12176"/>
</dbReference>
<dbReference type="InterPro" id="IPR028790">
    <property type="entry name" value="MKKS"/>
</dbReference>
<organism evidence="1 2">
    <name type="scientific">Magallana gigas</name>
    <name type="common">Pacific oyster</name>
    <name type="synonym">Crassostrea gigas</name>
    <dbReference type="NCBI Taxonomy" id="29159"/>
    <lineage>
        <taxon>Eukaryota</taxon>
        <taxon>Metazoa</taxon>
        <taxon>Spiralia</taxon>
        <taxon>Lophotrochozoa</taxon>
        <taxon>Mollusca</taxon>
        <taxon>Bivalvia</taxon>
        <taxon>Autobranchia</taxon>
        <taxon>Pteriomorphia</taxon>
        <taxon>Ostreida</taxon>
        <taxon>Ostreoidea</taxon>
        <taxon>Ostreidae</taxon>
        <taxon>Magallana</taxon>
    </lineage>
</organism>
<dbReference type="GO" id="GO:0051082">
    <property type="term" value="F:unfolded protein binding"/>
    <property type="evidence" value="ECO:0007669"/>
    <property type="project" value="InterPro"/>
</dbReference>
<dbReference type="GO" id="GO:0006457">
    <property type="term" value="P:protein folding"/>
    <property type="evidence" value="ECO:0007669"/>
    <property type="project" value="InterPro"/>
</dbReference>
<dbReference type="SUPFAM" id="SSF52029">
    <property type="entry name" value="GroEL apical domain-like"/>
    <property type="match status" value="1"/>
</dbReference>
<dbReference type="GO" id="GO:0005737">
    <property type="term" value="C:cytoplasm"/>
    <property type="evidence" value="ECO:0007669"/>
    <property type="project" value="TreeGrafter"/>
</dbReference>
<dbReference type="OMA" id="LFVCQKV"/>
<dbReference type="Gene3D" id="3.50.7.10">
    <property type="entry name" value="GroEL"/>
    <property type="match status" value="1"/>
</dbReference>
<evidence type="ECO:0000313" key="2">
    <source>
        <dbReference type="Proteomes" id="UP000005408"/>
    </source>
</evidence>
<dbReference type="InterPro" id="IPR027410">
    <property type="entry name" value="TCP-1-like_intermed_sf"/>
</dbReference>
<dbReference type="InterPro" id="IPR027409">
    <property type="entry name" value="GroEL-like_apical_dom_sf"/>
</dbReference>
<dbReference type="GO" id="GO:0032502">
    <property type="term" value="P:developmental process"/>
    <property type="evidence" value="ECO:0007669"/>
    <property type="project" value="TreeGrafter"/>
</dbReference>
<dbReference type="InterPro" id="IPR027413">
    <property type="entry name" value="GROEL-like_equatorial_sf"/>
</dbReference>
<dbReference type="GO" id="GO:1902636">
    <property type="term" value="C:kinociliary basal body"/>
    <property type="evidence" value="ECO:0007669"/>
    <property type="project" value="TreeGrafter"/>
</dbReference>
<name>A0A8W8I2C2_MAGGI</name>
<keyword evidence="2" id="KW-1185">Reference proteome</keyword>
<reference evidence="1" key="1">
    <citation type="submission" date="2022-08" db="UniProtKB">
        <authorList>
            <consortium name="EnsemblMetazoa"/>
        </authorList>
    </citation>
    <scope>IDENTIFICATION</scope>
    <source>
        <strain evidence="1">05x7-T-G4-1.051#20</strain>
    </source>
</reference>
<dbReference type="SUPFAM" id="SSF48592">
    <property type="entry name" value="GroEL equatorial domain-like"/>
    <property type="match status" value="1"/>
</dbReference>
<dbReference type="GO" id="GO:0005524">
    <property type="term" value="F:ATP binding"/>
    <property type="evidence" value="ECO:0007669"/>
    <property type="project" value="InterPro"/>
</dbReference>
<dbReference type="Gene3D" id="1.10.560.10">
    <property type="entry name" value="GroEL-like equatorial domain"/>
    <property type="match status" value="1"/>
</dbReference>
<dbReference type="GO" id="GO:0060271">
    <property type="term" value="P:cilium assembly"/>
    <property type="evidence" value="ECO:0007669"/>
    <property type="project" value="InterPro"/>
</dbReference>
<dbReference type="PANTHER" id="PTHR46787">
    <property type="entry name" value="SYNDROMES PUTATIVE CHAPERONIN-RELATED"/>
    <property type="match status" value="1"/>
</dbReference>
<dbReference type="EnsemblMetazoa" id="G12176.4">
    <property type="protein sequence ID" value="G12176.4:cds"/>
    <property type="gene ID" value="G12176"/>
</dbReference>
<dbReference type="InterPro" id="IPR002423">
    <property type="entry name" value="Cpn60/GroEL/TCP-1"/>
</dbReference>
<sequence length="571" mass="62841">MASRKSIKEESEIHQSELSDNFEGLKLLKNIAISSRGPHGKVKVIQNSAGGHVTLTSSCGRLLPALSVSNPLLKLLTTSAEGQIQTFGDGGLFLMACCLNIVELSEYSLTGNRILIEIFEELMELALGELKSDNFLGKIHLSLSNTVQILSLVKTILSSKPLCKLSEDSVNHLASMIVECFLSSVKDDKNTNSVLILSAEGKSVNQSHHLPGILMLYPEISSFCKKKLHFITKDEKIVVALVTTSMSGDSEEVIQGRYQQNIEVDAEQTVIECMKSFCHCIKDCGVGIVMCQKVVHPIIKLQLRQSGIFVVERMGAKLTSFVQDLTGATPMESFSCKPELYLGSLDTVNHVILNKKSYLHLQRASSGMNTLVLSNLEEEMVSELKVVCETALNTLQNILQYPILLCGGGCWETCLCFHIKQKVKENQSFILEKTKCTASALSAASEIFIKSLLQVAKKTGYSGAMMMTSFPTFHSWRVPLNSDDFDHDNVLTCNCGMVTEPAKKLMPVNEVNLTILKVDTVLKEEVCKLQQISQSKSCVVDSYISNVSAFRKAVFTAIMMLNVGNCLQDIN</sequence>
<proteinExistence type="predicted"/>
<dbReference type="PANTHER" id="PTHR46787:SF1">
    <property type="entry name" value="MOLECULAR CHAPERONE MKKS"/>
    <property type="match status" value="1"/>
</dbReference>
<dbReference type="GO" id="GO:0005634">
    <property type="term" value="C:nucleus"/>
    <property type="evidence" value="ECO:0007669"/>
    <property type="project" value="TreeGrafter"/>
</dbReference>
<accession>A0A8W8I2C2</accession>
<dbReference type="Pfam" id="PF00118">
    <property type="entry name" value="Cpn60_TCP1"/>
    <property type="match status" value="1"/>
</dbReference>
<dbReference type="Proteomes" id="UP000005408">
    <property type="component" value="Unassembled WGS sequence"/>
</dbReference>
<dbReference type="Gene3D" id="3.30.260.10">
    <property type="entry name" value="TCP-1-like chaperonin intermediate domain"/>
    <property type="match status" value="1"/>
</dbReference>
<dbReference type="AlphaFoldDB" id="A0A8W8I2C2"/>
<evidence type="ECO:0000313" key="1">
    <source>
        <dbReference type="EnsemblMetazoa" id="G12176.1:cds"/>
    </source>
</evidence>